<dbReference type="Proteomes" id="UP000032304">
    <property type="component" value="Chromosome 1"/>
</dbReference>
<gene>
    <name evidence="1" type="ORF">B456_001G200800</name>
</gene>
<dbReference type="Gramene" id="KJB10433">
    <property type="protein sequence ID" value="KJB10433"/>
    <property type="gene ID" value="B456_001G200800"/>
</dbReference>
<name>A0A0D2NBY3_GOSRA</name>
<evidence type="ECO:0000313" key="1">
    <source>
        <dbReference type="EMBL" id="KJB10433.1"/>
    </source>
</evidence>
<proteinExistence type="predicted"/>
<dbReference type="EMBL" id="CM001740">
    <property type="protein sequence ID" value="KJB10433.1"/>
    <property type="molecule type" value="Genomic_DNA"/>
</dbReference>
<organism evidence="1 2">
    <name type="scientific">Gossypium raimondii</name>
    <name type="common">Peruvian cotton</name>
    <name type="synonym">Gossypium klotzschianum subsp. raimondii</name>
    <dbReference type="NCBI Taxonomy" id="29730"/>
    <lineage>
        <taxon>Eukaryota</taxon>
        <taxon>Viridiplantae</taxon>
        <taxon>Streptophyta</taxon>
        <taxon>Embryophyta</taxon>
        <taxon>Tracheophyta</taxon>
        <taxon>Spermatophyta</taxon>
        <taxon>Magnoliopsida</taxon>
        <taxon>eudicotyledons</taxon>
        <taxon>Gunneridae</taxon>
        <taxon>Pentapetalae</taxon>
        <taxon>rosids</taxon>
        <taxon>malvids</taxon>
        <taxon>Malvales</taxon>
        <taxon>Malvaceae</taxon>
        <taxon>Malvoideae</taxon>
        <taxon>Gossypium</taxon>
    </lineage>
</organism>
<accession>A0A0D2NBY3</accession>
<sequence>MKVVSCVRGELLSIVGLYGRISRGPERRWFTLWRMSAVRVRLSIQTFLSLGTNNNLFQIFYKVQNLF</sequence>
<dbReference type="AlphaFoldDB" id="A0A0D2NBY3"/>
<dbReference type="OMA" id="GRISWGP"/>
<evidence type="ECO:0000313" key="2">
    <source>
        <dbReference type="Proteomes" id="UP000032304"/>
    </source>
</evidence>
<keyword evidence="2" id="KW-1185">Reference proteome</keyword>
<protein>
    <submittedName>
        <fullName evidence="1">Uncharacterized protein</fullName>
    </submittedName>
</protein>
<reference evidence="1 2" key="1">
    <citation type="journal article" date="2012" name="Nature">
        <title>Repeated polyploidization of Gossypium genomes and the evolution of spinnable cotton fibres.</title>
        <authorList>
            <person name="Paterson A.H."/>
            <person name="Wendel J.F."/>
            <person name="Gundlach H."/>
            <person name="Guo H."/>
            <person name="Jenkins J."/>
            <person name="Jin D."/>
            <person name="Llewellyn D."/>
            <person name="Showmaker K.C."/>
            <person name="Shu S."/>
            <person name="Udall J."/>
            <person name="Yoo M.J."/>
            <person name="Byers R."/>
            <person name="Chen W."/>
            <person name="Doron-Faigenboim A."/>
            <person name="Duke M.V."/>
            <person name="Gong L."/>
            <person name="Grimwood J."/>
            <person name="Grover C."/>
            <person name="Grupp K."/>
            <person name="Hu G."/>
            <person name="Lee T.H."/>
            <person name="Li J."/>
            <person name="Lin L."/>
            <person name="Liu T."/>
            <person name="Marler B.S."/>
            <person name="Page J.T."/>
            <person name="Roberts A.W."/>
            <person name="Romanel E."/>
            <person name="Sanders W.S."/>
            <person name="Szadkowski E."/>
            <person name="Tan X."/>
            <person name="Tang H."/>
            <person name="Xu C."/>
            <person name="Wang J."/>
            <person name="Wang Z."/>
            <person name="Zhang D."/>
            <person name="Zhang L."/>
            <person name="Ashrafi H."/>
            <person name="Bedon F."/>
            <person name="Bowers J.E."/>
            <person name="Brubaker C.L."/>
            <person name="Chee P.W."/>
            <person name="Das S."/>
            <person name="Gingle A.R."/>
            <person name="Haigler C.H."/>
            <person name="Harker D."/>
            <person name="Hoffmann L.V."/>
            <person name="Hovav R."/>
            <person name="Jones D.C."/>
            <person name="Lemke C."/>
            <person name="Mansoor S."/>
            <person name="ur Rahman M."/>
            <person name="Rainville L.N."/>
            <person name="Rambani A."/>
            <person name="Reddy U.K."/>
            <person name="Rong J.K."/>
            <person name="Saranga Y."/>
            <person name="Scheffler B.E."/>
            <person name="Scheffler J.A."/>
            <person name="Stelly D.M."/>
            <person name="Triplett B.A."/>
            <person name="Van Deynze A."/>
            <person name="Vaslin M.F."/>
            <person name="Waghmare V.N."/>
            <person name="Walford S.A."/>
            <person name="Wright R.J."/>
            <person name="Zaki E.A."/>
            <person name="Zhang T."/>
            <person name="Dennis E.S."/>
            <person name="Mayer K.F."/>
            <person name="Peterson D.G."/>
            <person name="Rokhsar D.S."/>
            <person name="Wang X."/>
            <person name="Schmutz J."/>
        </authorList>
    </citation>
    <scope>NUCLEOTIDE SEQUENCE [LARGE SCALE GENOMIC DNA]</scope>
</reference>